<gene>
    <name evidence="2" type="ORF">SKAU_G00342600</name>
</gene>
<organism evidence="2 3">
    <name type="scientific">Synaphobranchus kaupii</name>
    <name type="common">Kaup's arrowtooth eel</name>
    <dbReference type="NCBI Taxonomy" id="118154"/>
    <lineage>
        <taxon>Eukaryota</taxon>
        <taxon>Metazoa</taxon>
        <taxon>Chordata</taxon>
        <taxon>Craniata</taxon>
        <taxon>Vertebrata</taxon>
        <taxon>Euteleostomi</taxon>
        <taxon>Actinopterygii</taxon>
        <taxon>Neopterygii</taxon>
        <taxon>Teleostei</taxon>
        <taxon>Anguilliformes</taxon>
        <taxon>Synaphobranchidae</taxon>
        <taxon>Synaphobranchus</taxon>
    </lineage>
</organism>
<protein>
    <submittedName>
        <fullName evidence="2">Uncharacterized protein</fullName>
    </submittedName>
</protein>
<dbReference type="AlphaFoldDB" id="A0A9Q1EIW3"/>
<proteinExistence type="predicted"/>
<comment type="caution">
    <text evidence="2">The sequence shown here is derived from an EMBL/GenBank/DDBJ whole genome shotgun (WGS) entry which is preliminary data.</text>
</comment>
<reference evidence="2" key="1">
    <citation type="journal article" date="2023" name="Science">
        <title>Genome structures resolve the early diversification of teleost fishes.</title>
        <authorList>
            <person name="Parey E."/>
            <person name="Louis A."/>
            <person name="Montfort J."/>
            <person name="Bouchez O."/>
            <person name="Roques C."/>
            <person name="Iampietro C."/>
            <person name="Lluch J."/>
            <person name="Castinel A."/>
            <person name="Donnadieu C."/>
            <person name="Desvignes T."/>
            <person name="Floi Bucao C."/>
            <person name="Jouanno E."/>
            <person name="Wen M."/>
            <person name="Mejri S."/>
            <person name="Dirks R."/>
            <person name="Jansen H."/>
            <person name="Henkel C."/>
            <person name="Chen W.J."/>
            <person name="Zahm M."/>
            <person name="Cabau C."/>
            <person name="Klopp C."/>
            <person name="Thompson A.W."/>
            <person name="Robinson-Rechavi M."/>
            <person name="Braasch I."/>
            <person name="Lecointre G."/>
            <person name="Bobe J."/>
            <person name="Postlethwait J.H."/>
            <person name="Berthelot C."/>
            <person name="Roest Crollius H."/>
            <person name="Guiguen Y."/>
        </authorList>
    </citation>
    <scope>NUCLEOTIDE SEQUENCE</scope>
    <source>
        <strain evidence="2">WJC10195</strain>
    </source>
</reference>
<evidence type="ECO:0000313" key="3">
    <source>
        <dbReference type="Proteomes" id="UP001152622"/>
    </source>
</evidence>
<name>A0A9Q1EIW3_SYNKA</name>
<evidence type="ECO:0000313" key="2">
    <source>
        <dbReference type="EMBL" id="KAJ8339627.1"/>
    </source>
</evidence>
<dbReference type="Proteomes" id="UP001152622">
    <property type="component" value="Chromosome 16"/>
</dbReference>
<feature type="compositionally biased region" description="Basic and acidic residues" evidence="1">
    <location>
        <begin position="7"/>
        <end position="18"/>
    </location>
</feature>
<dbReference type="EMBL" id="JAINUF010000016">
    <property type="protein sequence ID" value="KAJ8339627.1"/>
    <property type="molecule type" value="Genomic_DNA"/>
</dbReference>
<keyword evidence="3" id="KW-1185">Reference proteome</keyword>
<evidence type="ECO:0000256" key="1">
    <source>
        <dbReference type="SAM" id="MobiDB-lite"/>
    </source>
</evidence>
<accession>A0A9Q1EIW3</accession>
<feature type="region of interest" description="Disordered" evidence="1">
    <location>
        <begin position="1"/>
        <end position="72"/>
    </location>
</feature>
<sequence>MVSCPVGRERGQQSENTRRHGYGGSRRAPRGNVSDAARRRAAQGHICEVSGEDADLESIRGPMGKADRVRRA</sequence>